<evidence type="ECO:0000313" key="1">
    <source>
        <dbReference type="EMBL" id="SVD66839.1"/>
    </source>
</evidence>
<sequence>DFQQTPQDGRFRNSGGGEFVFFGTRDTQIEAEVSLIKEKQVEDAKDEQSINKYKYQITASTTLESLALDKKSERQLKSGGILAVSGFLFFIDTGSSSSNNILKVVGVIGSGIGILYNLAIKSKAEKKYNSIKDIDNKDEKEGLAYNHLVFLADEAKRNRQYKMVTHGAISAYSLINGTEKRDEWGDELRSNSSLYNGLLNGALAWYHYKVLSKEEKALENYSNQP</sequence>
<gene>
    <name evidence="1" type="ORF">METZ01_LOCUS419693</name>
</gene>
<dbReference type="EMBL" id="UINC01165445">
    <property type="protein sequence ID" value="SVD66839.1"/>
    <property type="molecule type" value="Genomic_DNA"/>
</dbReference>
<feature type="non-terminal residue" evidence="1">
    <location>
        <position position="1"/>
    </location>
</feature>
<protein>
    <submittedName>
        <fullName evidence="1">Uncharacterized protein</fullName>
    </submittedName>
</protein>
<reference evidence="1" key="1">
    <citation type="submission" date="2018-05" db="EMBL/GenBank/DDBJ databases">
        <authorList>
            <person name="Lanie J.A."/>
            <person name="Ng W.-L."/>
            <person name="Kazmierczak K.M."/>
            <person name="Andrzejewski T.M."/>
            <person name="Davidsen T.M."/>
            <person name="Wayne K.J."/>
            <person name="Tettelin H."/>
            <person name="Glass J.I."/>
            <person name="Rusch D."/>
            <person name="Podicherti R."/>
            <person name="Tsui H.-C.T."/>
            <person name="Winkler M.E."/>
        </authorList>
    </citation>
    <scope>NUCLEOTIDE SEQUENCE</scope>
</reference>
<proteinExistence type="predicted"/>
<organism evidence="1">
    <name type="scientific">marine metagenome</name>
    <dbReference type="NCBI Taxonomy" id="408172"/>
    <lineage>
        <taxon>unclassified sequences</taxon>
        <taxon>metagenomes</taxon>
        <taxon>ecological metagenomes</taxon>
    </lineage>
</organism>
<accession>A0A382X7J0</accession>
<name>A0A382X7J0_9ZZZZ</name>
<dbReference type="AlphaFoldDB" id="A0A382X7J0"/>